<accession>A0AAQ3UBN0</accession>
<dbReference type="EMBL" id="CP144752">
    <property type="protein sequence ID" value="WVZ88268.1"/>
    <property type="molecule type" value="Genomic_DNA"/>
</dbReference>
<feature type="region of interest" description="Disordered" evidence="1">
    <location>
        <begin position="84"/>
        <end position="133"/>
    </location>
</feature>
<dbReference type="EMBL" id="CP144752">
    <property type="protein sequence ID" value="WVZ88267.1"/>
    <property type="molecule type" value="Genomic_DNA"/>
</dbReference>
<dbReference type="AlphaFoldDB" id="A0AAQ3UBN0"/>
<evidence type="ECO:0000313" key="3">
    <source>
        <dbReference type="Proteomes" id="UP001341281"/>
    </source>
</evidence>
<dbReference type="Proteomes" id="UP001341281">
    <property type="component" value="Chromosome 08"/>
</dbReference>
<protein>
    <submittedName>
        <fullName evidence="2">Uncharacterized protein</fullName>
    </submittedName>
</protein>
<feature type="compositionally biased region" description="Low complexity" evidence="1">
    <location>
        <begin position="1"/>
        <end position="22"/>
    </location>
</feature>
<proteinExistence type="predicted"/>
<organism evidence="2 3">
    <name type="scientific">Paspalum notatum var. saurae</name>
    <dbReference type="NCBI Taxonomy" id="547442"/>
    <lineage>
        <taxon>Eukaryota</taxon>
        <taxon>Viridiplantae</taxon>
        <taxon>Streptophyta</taxon>
        <taxon>Embryophyta</taxon>
        <taxon>Tracheophyta</taxon>
        <taxon>Spermatophyta</taxon>
        <taxon>Magnoliopsida</taxon>
        <taxon>Liliopsida</taxon>
        <taxon>Poales</taxon>
        <taxon>Poaceae</taxon>
        <taxon>PACMAD clade</taxon>
        <taxon>Panicoideae</taxon>
        <taxon>Andropogonodae</taxon>
        <taxon>Paspaleae</taxon>
        <taxon>Paspalinae</taxon>
        <taxon>Paspalum</taxon>
    </lineage>
</organism>
<reference evidence="2 3" key="1">
    <citation type="submission" date="2024-02" db="EMBL/GenBank/DDBJ databases">
        <title>High-quality chromosome-scale genome assembly of Pensacola bahiagrass (Paspalum notatum Flugge var. saurae).</title>
        <authorList>
            <person name="Vega J.M."/>
            <person name="Podio M."/>
            <person name="Orjuela J."/>
            <person name="Siena L.A."/>
            <person name="Pessino S.C."/>
            <person name="Combes M.C."/>
            <person name="Mariac C."/>
            <person name="Albertini E."/>
            <person name="Pupilli F."/>
            <person name="Ortiz J.P.A."/>
            <person name="Leblanc O."/>
        </authorList>
    </citation>
    <scope>NUCLEOTIDE SEQUENCE [LARGE SCALE GENOMIC DNA]</scope>
    <source>
        <strain evidence="2">R1</strain>
        <tissue evidence="2">Leaf</tissue>
    </source>
</reference>
<evidence type="ECO:0000256" key="1">
    <source>
        <dbReference type="SAM" id="MobiDB-lite"/>
    </source>
</evidence>
<gene>
    <name evidence="2" type="ORF">U9M48_034807</name>
</gene>
<name>A0AAQ3UBN0_PASNO</name>
<feature type="region of interest" description="Disordered" evidence="1">
    <location>
        <begin position="1"/>
        <end position="40"/>
    </location>
</feature>
<evidence type="ECO:0000313" key="2">
    <source>
        <dbReference type="EMBL" id="WVZ88268.1"/>
    </source>
</evidence>
<keyword evidence="3" id="KW-1185">Reference proteome</keyword>
<sequence>MPFPAAPRASSAWPSLPVGRRLPAARRRPSLPGGVPRCPAPLDHRLPAARWCPSLPGAPRPPAPCCPVPLGRALAPWPAPLSGKAHPGAWPAGTTDVPGPAPCPAPLSGRPRRRPSPASPSPEISSPTRLPSCGLPFKQVAKGFAGKIIPSKERLFQGTSTSASRREAFLRVRRMRKRLEVDRRMKRRLEEGRRMRLEVGRKMMRRQVLGRRMMELTRT</sequence>